<feature type="short sequence motif" description="Histidine triad motif" evidence="2 3">
    <location>
        <begin position="96"/>
        <end position="100"/>
    </location>
</feature>
<accession>A0A2H1FD75</accession>
<feature type="domain" description="HIT" evidence="4">
    <location>
        <begin position="4"/>
        <end position="113"/>
    </location>
</feature>
<sequence>MDCLFCDIINRKQDAYVIFEDDTHIAIMDKYPIQKGHSLVMPKAHHEKITDMDGDDVGKLFSNIPIIARGITAVTGADGFNIGQNNGRSANQIIPHVHVHIIPRYGHIGNSWAKRMITNDNDLGELAKKIRNNIKSC</sequence>
<dbReference type="GO" id="GO:0009150">
    <property type="term" value="P:purine ribonucleotide metabolic process"/>
    <property type="evidence" value="ECO:0007669"/>
    <property type="project" value="TreeGrafter"/>
</dbReference>
<dbReference type="PANTHER" id="PTHR47670:SF1">
    <property type="entry name" value="ADENYLYLSULFATASE HINT3"/>
    <property type="match status" value="1"/>
</dbReference>
<evidence type="ECO:0000313" key="6">
    <source>
        <dbReference type="Proteomes" id="UP000230607"/>
    </source>
</evidence>
<dbReference type="InterPro" id="IPR011146">
    <property type="entry name" value="HIT-like"/>
</dbReference>
<proteinExistence type="predicted"/>
<dbReference type="RefSeq" id="WP_157926800.1">
    <property type="nucleotide sequence ID" value="NZ_LT841358.1"/>
</dbReference>
<dbReference type="InterPro" id="IPR036265">
    <property type="entry name" value="HIT-like_sf"/>
</dbReference>
<dbReference type="PANTHER" id="PTHR47670">
    <property type="entry name" value="ADENYLYLSULFATASE HINT3"/>
    <property type="match status" value="1"/>
</dbReference>
<dbReference type="InterPro" id="IPR001310">
    <property type="entry name" value="Histidine_triad_HIT"/>
</dbReference>
<protein>
    <submittedName>
        <fullName evidence="5">Histidine triad (HIT) protein</fullName>
    </submittedName>
</protein>
<evidence type="ECO:0000313" key="5">
    <source>
        <dbReference type="EMBL" id="SMH70701.1"/>
    </source>
</evidence>
<dbReference type="GO" id="GO:0047627">
    <property type="term" value="F:adenylylsulfatase activity"/>
    <property type="evidence" value="ECO:0007669"/>
    <property type="project" value="TreeGrafter"/>
</dbReference>
<reference evidence="6" key="1">
    <citation type="submission" date="2017-03" db="EMBL/GenBank/DDBJ databases">
        <authorList>
            <person name="Herbold C."/>
        </authorList>
    </citation>
    <scope>NUCLEOTIDE SEQUENCE [LARGE SCALE GENOMIC DNA]</scope>
</reference>
<dbReference type="OrthoDB" id="26806at2157"/>
<dbReference type="EMBL" id="LT841358">
    <property type="protein sequence ID" value="SMH70701.1"/>
    <property type="molecule type" value="Genomic_DNA"/>
</dbReference>
<evidence type="ECO:0000256" key="1">
    <source>
        <dbReference type="PIRSR" id="PIRSR601310-1"/>
    </source>
</evidence>
<gene>
    <name evidence="5" type="ORF">NCS_10508</name>
</gene>
<evidence type="ECO:0000256" key="2">
    <source>
        <dbReference type="PIRSR" id="PIRSR601310-3"/>
    </source>
</evidence>
<name>A0A2H1FD75_9ARCH</name>
<dbReference type="PRINTS" id="PR00332">
    <property type="entry name" value="HISTRIAD"/>
</dbReference>
<dbReference type="GO" id="GO:0006790">
    <property type="term" value="P:sulfur compound metabolic process"/>
    <property type="evidence" value="ECO:0007669"/>
    <property type="project" value="TreeGrafter"/>
</dbReference>
<organism evidence="5 6">
    <name type="scientific">Candidatus Nitrosotalea okcheonensis</name>
    <dbReference type="NCBI Taxonomy" id="1903276"/>
    <lineage>
        <taxon>Archaea</taxon>
        <taxon>Nitrososphaerota</taxon>
        <taxon>Nitrososphaeria</taxon>
        <taxon>Nitrosotaleales</taxon>
        <taxon>Nitrosotaleaceae</taxon>
        <taxon>Nitrosotalea</taxon>
    </lineage>
</organism>
<dbReference type="Proteomes" id="UP000230607">
    <property type="component" value="Chromosome 1"/>
</dbReference>
<dbReference type="InterPro" id="IPR019808">
    <property type="entry name" value="Histidine_triad_CS"/>
</dbReference>
<keyword evidence="6" id="KW-1185">Reference proteome</keyword>
<evidence type="ECO:0000259" key="4">
    <source>
        <dbReference type="PROSITE" id="PS51084"/>
    </source>
</evidence>
<dbReference type="PROSITE" id="PS00892">
    <property type="entry name" value="HIT_1"/>
    <property type="match status" value="1"/>
</dbReference>
<evidence type="ECO:0000256" key="3">
    <source>
        <dbReference type="PROSITE-ProRule" id="PRU00464"/>
    </source>
</evidence>
<dbReference type="SUPFAM" id="SSF54197">
    <property type="entry name" value="HIT-like"/>
    <property type="match status" value="1"/>
</dbReference>
<feature type="active site" description="Tele-AMP-histidine intermediate" evidence="1">
    <location>
        <position position="98"/>
    </location>
</feature>
<dbReference type="Gene3D" id="3.30.428.10">
    <property type="entry name" value="HIT-like"/>
    <property type="match status" value="1"/>
</dbReference>
<dbReference type="Pfam" id="PF01230">
    <property type="entry name" value="HIT"/>
    <property type="match status" value="1"/>
</dbReference>
<dbReference type="PROSITE" id="PS51084">
    <property type="entry name" value="HIT_2"/>
    <property type="match status" value="1"/>
</dbReference>
<dbReference type="AlphaFoldDB" id="A0A2H1FD75"/>